<dbReference type="Proteomes" id="UP001180536">
    <property type="component" value="Unassembled WGS sequence"/>
</dbReference>
<comment type="caution">
    <text evidence="1">The sequence shown here is derived from an EMBL/GenBank/DDBJ whole genome shotgun (WGS) entry which is preliminary data.</text>
</comment>
<name>A0ABU1ZB22_9BURK</name>
<gene>
    <name evidence="1" type="ORF">J2X16_002573</name>
</gene>
<keyword evidence="2" id="KW-1185">Reference proteome</keyword>
<protein>
    <recommendedName>
        <fullName evidence="3">SnoaL-like domain-containing protein</fullName>
    </recommendedName>
</protein>
<sequence length="169" mass="18459">MKTLLLVILACVAGWWYFIGGRKLDETLVRDYYRQSQQATLNRDHQALCDLLSDNFTSTAEFALGPQQARGDGSADKAKTCDGWRDLFASWQKLGEKMGGELQLDAAHEIHSIKLAADGKSATVDISASLDVAGTITNIRSHTQDVLIRRNGRVLMMRSDGNASITSGG</sequence>
<accession>A0ABU1ZB22</accession>
<evidence type="ECO:0000313" key="1">
    <source>
        <dbReference type="EMBL" id="MDR7297226.1"/>
    </source>
</evidence>
<dbReference type="RefSeq" id="WP_310345115.1">
    <property type="nucleotide sequence ID" value="NZ_JAVDXQ010000003.1"/>
</dbReference>
<evidence type="ECO:0000313" key="2">
    <source>
        <dbReference type="Proteomes" id="UP001180536"/>
    </source>
</evidence>
<reference evidence="1 2" key="1">
    <citation type="submission" date="2023-07" db="EMBL/GenBank/DDBJ databases">
        <title>Sorghum-associated microbial communities from plants grown in Nebraska, USA.</title>
        <authorList>
            <person name="Schachtman D."/>
        </authorList>
    </citation>
    <scope>NUCLEOTIDE SEQUENCE [LARGE SCALE GENOMIC DNA]</scope>
    <source>
        <strain evidence="1 2">BE310</strain>
    </source>
</reference>
<organism evidence="1 2">
    <name type="scientific">Pelomonas aquatica</name>
    <dbReference type="NCBI Taxonomy" id="431058"/>
    <lineage>
        <taxon>Bacteria</taxon>
        <taxon>Pseudomonadati</taxon>
        <taxon>Pseudomonadota</taxon>
        <taxon>Betaproteobacteria</taxon>
        <taxon>Burkholderiales</taxon>
        <taxon>Sphaerotilaceae</taxon>
        <taxon>Roseateles</taxon>
    </lineage>
</organism>
<proteinExistence type="predicted"/>
<evidence type="ECO:0008006" key="3">
    <source>
        <dbReference type="Google" id="ProtNLM"/>
    </source>
</evidence>
<dbReference type="EMBL" id="JAVDXQ010000003">
    <property type="protein sequence ID" value="MDR7297226.1"/>
    <property type="molecule type" value="Genomic_DNA"/>
</dbReference>